<dbReference type="Proteomes" id="UP000289821">
    <property type="component" value="Unassembled WGS sequence"/>
</dbReference>
<protein>
    <submittedName>
        <fullName evidence="3">Gliding motility-associated-like protein</fullName>
    </submittedName>
</protein>
<gene>
    <name evidence="3" type="ORF">DSM04_103486</name>
</gene>
<feature type="domain" description="Ig-like" evidence="2">
    <location>
        <begin position="1056"/>
        <end position="1135"/>
    </location>
</feature>
<dbReference type="AlphaFoldDB" id="A0A4Q0NWY1"/>
<proteinExistence type="predicted"/>
<feature type="chain" id="PRO_5020232385" evidence="1">
    <location>
        <begin position="30"/>
        <end position="1234"/>
    </location>
</feature>
<accession>A0A4Q0NWY1</accession>
<reference evidence="3 4" key="1">
    <citation type="submission" date="2018-07" db="EMBL/GenBank/DDBJ databases">
        <title>Leeuwenhoekiella genomics.</title>
        <authorList>
            <person name="Tahon G."/>
            <person name="Willems A."/>
        </authorList>
    </citation>
    <scope>NUCLEOTIDE SEQUENCE [LARGE SCALE GENOMIC DNA]</scope>
    <source>
        <strain evidence="3 4">R-50232</strain>
    </source>
</reference>
<comment type="caution">
    <text evidence="3">The sequence shown here is derived from an EMBL/GenBank/DDBJ whole genome shotgun (WGS) entry which is preliminary data.</text>
</comment>
<dbReference type="InterPro" id="IPR026341">
    <property type="entry name" value="T9SS_type_B"/>
</dbReference>
<name>A0A4Q0NWY1_9FLAO</name>
<evidence type="ECO:0000313" key="3">
    <source>
        <dbReference type="EMBL" id="RXG15597.1"/>
    </source>
</evidence>
<sequence length="1234" mass="129722">MRKTITLFGKAVPLFFFLLLAGISSKSYAQCAGEDASTNSCDKETDQFIDLFAALNGSPVTGGTWSDDNNSGGLNATTGELNTWLINRGGTFNYTYTVEGVAGCTDNQATVTVTLAGYAGRDNDDGVACETENDVNLFQFVGSSPSPTLFGTWAITVGPANALNRQIFNAQQAGPGNYTFTYTVAPQGSCPSTMSTVMVEVIEAPDSGSIDNTVNTVFCETDDLVGFTAFNLRDAIIGEDNGGVWTENQTNEINGFNDSTINIQNIRDTFGPGTYTFTYTVQPVNPICTFSQTTVAIIIEEVVDFTNATLELTAPDEDIFCEDILPIDAVATITGDIADIPNGDYELTYSVSPAPNSGTQTVTLTMTEGVGSFNIDPDFLTAAGIATIQVVSIIDPNTQNACDVKLDDLSDTLTIVALPNVSDSALSVDQPLCFGKRGTLTISDARNTSEIELADGEYTFSYTLASSTATQDYDAENITVTNGIAEIQLLAIYLASSGDYTITLNAIENSTGCSTPAAIATAFTVSPKPDAQTLTISILDTCEDDTVKVTITDTADTPNLVDGTYNFTYDISGSITATNQLADKITITDGTGSFDLPQAILANGNSTLTLTAVSNTASTCEADNLANPTASFNIIATPDATGAVVSIDDSCEDAANTVTITTDPTLIQDGDYILTYNLSDVNPSAEDTDVEVTFTGGKTTFDLTATQLAEAGTTTITIISLATASQRCAATGLPIATTFEVLPVPSLENTTLSVASICFGESTELLFTNSDLSDGNYDINYELIGENTFSDNASIEFIAGEASLTIAAETITNTGSTTITINSIAEPGSSCANTTATSTSFEVNHVPELADGDLLASDICLAKSGFVTITAGANLADGDYIITYNLSVSNTAQDLTADVEITNGQGSFEIPAINLSATGTTTITATLINSDAGCSSVPVTVNDDFEIFPLPDATGITGTANDVCFGESVTVRLSGATVLSDIDYEIYYQLSGATESEIITKTVKFTGGSADVILESSVFTSGGLTMFNLLDIQNSTTMCSATNLPVTVVDLTLEDPAVPSIASDGAVFCINDDPTVTDLEANISSSFTIITYDSPTGTSVVNPSTPLRANTTYYIAAQNTATGCEGSQRLEVTVDLSGCDSVFIPDGFSPNGDGINDVFEMKNMEIVYPDYTIEIFNRYGKVVFKGDSSTGFWDGHANQNRLGGNTLPNGVYFYIINYNDGQTSPKQGKVYLNR</sequence>
<dbReference type="OrthoDB" id="1236981at2"/>
<evidence type="ECO:0000313" key="4">
    <source>
        <dbReference type="Proteomes" id="UP000289821"/>
    </source>
</evidence>
<evidence type="ECO:0000256" key="1">
    <source>
        <dbReference type="SAM" id="SignalP"/>
    </source>
</evidence>
<organism evidence="3 4">
    <name type="scientific">Leeuwenhoekiella aestuarii</name>
    <dbReference type="NCBI Taxonomy" id="2249426"/>
    <lineage>
        <taxon>Bacteria</taxon>
        <taxon>Pseudomonadati</taxon>
        <taxon>Bacteroidota</taxon>
        <taxon>Flavobacteriia</taxon>
        <taxon>Flavobacteriales</taxon>
        <taxon>Flavobacteriaceae</taxon>
        <taxon>Leeuwenhoekiella</taxon>
    </lineage>
</organism>
<dbReference type="InterPro" id="IPR044023">
    <property type="entry name" value="Ig_7"/>
</dbReference>
<evidence type="ECO:0000259" key="2">
    <source>
        <dbReference type="Pfam" id="PF19081"/>
    </source>
</evidence>
<dbReference type="Pfam" id="PF13585">
    <property type="entry name" value="CHU_C"/>
    <property type="match status" value="1"/>
</dbReference>
<feature type="signal peptide" evidence="1">
    <location>
        <begin position="1"/>
        <end position="29"/>
    </location>
</feature>
<dbReference type="NCBIfam" id="TIGR04131">
    <property type="entry name" value="Bac_Flav_CTERM"/>
    <property type="match status" value="1"/>
</dbReference>
<keyword evidence="1" id="KW-0732">Signal</keyword>
<keyword evidence="4" id="KW-1185">Reference proteome</keyword>
<dbReference type="RefSeq" id="WP_128761157.1">
    <property type="nucleotide sequence ID" value="NZ_QOVI01000003.1"/>
</dbReference>
<dbReference type="Pfam" id="PF19081">
    <property type="entry name" value="Ig_7"/>
    <property type="match status" value="1"/>
</dbReference>
<dbReference type="EMBL" id="QOVI01000003">
    <property type="protein sequence ID" value="RXG15597.1"/>
    <property type="molecule type" value="Genomic_DNA"/>
</dbReference>